<keyword evidence="1" id="KW-1133">Transmembrane helix</keyword>
<dbReference type="EMBL" id="JACMHY010000004">
    <property type="protein sequence ID" value="MBC2865596.1"/>
    <property type="molecule type" value="Genomic_DNA"/>
</dbReference>
<feature type="transmembrane region" description="Helical" evidence="1">
    <location>
        <begin position="94"/>
        <end position="120"/>
    </location>
</feature>
<keyword evidence="3" id="KW-1185">Reference proteome</keyword>
<dbReference type="AlphaFoldDB" id="A0A7X1HZ57"/>
<protein>
    <submittedName>
        <fullName evidence="2">Uncharacterized protein</fullName>
    </submittedName>
</protein>
<reference evidence="2 3" key="1">
    <citation type="submission" date="2020-08" db="EMBL/GenBank/DDBJ databases">
        <title>Whole-Genome Sequence of French Clinical Streptomyces mexicanus Strain Q0842.</title>
        <authorList>
            <person name="Boxberger M."/>
            <person name="La Scola B."/>
        </authorList>
    </citation>
    <scope>NUCLEOTIDE SEQUENCE [LARGE SCALE GENOMIC DNA]</scope>
    <source>
        <strain evidence="2 3">Marseille-Q0842</strain>
    </source>
</reference>
<dbReference type="Proteomes" id="UP000517694">
    <property type="component" value="Unassembled WGS sequence"/>
</dbReference>
<comment type="caution">
    <text evidence="2">The sequence shown here is derived from an EMBL/GenBank/DDBJ whole genome shotgun (WGS) entry which is preliminary data.</text>
</comment>
<evidence type="ECO:0000256" key="1">
    <source>
        <dbReference type="SAM" id="Phobius"/>
    </source>
</evidence>
<gene>
    <name evidence="2" type="ORF">H1R13_11460</name>
</gene>
<evidence type="ECO:0000313" key="3">
    <source>
        <dbReference type="Proteomes" id="UP000517694"/>
    </source>
</evidence>
<sequence length="195" mass="20644">MTVRGHQGMLVVMRFLRRRGVLCRTCALAVFRQMQADTLLQGWWGPLSVVITPVTLLVNLGARSAIRRIPAPVAAGPRPPLDPGKPVFKRPAGVLALIPLSLLGLAVLAVPVLMVVGLLVGPGGGEHPTLTVGSCARNDGDWSHEDLRPVDCGSAEAEFRVLAPDSGSCQAGDYIADPEYSEDGDLPLCLRPLNG</sequence>
<evidence type="ECO:0000313" key="2">
    <source>
        <dbReference type="EMBL" id="MBC2865596.1"/>
    </source>
</evidence>
<proteinExistence type="predicted"/>
<feature type="transmembrane region" description="Helical" evidence="1">
    <location>
        <begin position="46"/>
        <end position="62"/>
    </location>
</feature>
<accession>A0A7X1HZ57</accession>
<dbReference type="OrthoDB" id="3298677at2"/>
<keyword evidence="1" id="KW-0472">Membrane</keyword>
<name>A0A7X1HZ57_9ACTN</name>
<organism evidence="2 3">
    <name type="scientific">Streptomyces mexicanus</name>
    <dbReference type="NCBI Taxonomy" id="178566"/>
    <lineage>
        <taxon>Bacteria</taxon>
        <taxon>Bacillati</taxon>
        <taxon>Actinomycetota</taxon>
        <taxon>Actinomycetes</taxon>
        <taxon>Kitasatosporales</taxon>
        <taxon>Streptomycetaceae</taxon>
        <taxon>Streptomyces</taxon>
    </lineage>
</organism>
<keyword evidence="1" id="KW-0812">Transmembrane</keyword>